<dbReference type="Proteomes" id="UP000320078">
    <property type="component" value="Unassembled WGS sequence"/>
</dbReference>
<keyword evidence="1" id="KW-0472">Membrane</keyword>
<evidence type="ECO:0000313" key="3">
    <source>
        <dbReference type="Proteomes" id="UP000320078"/>
    </source>
</evidence>
<reference evidence="2 3" key="1">
    <citation type="submission" date="2019-06" db="EMBL/GenBank/DDBJ databases">
        <title>Draft Genome Sequence of Candidatus Phytoplasma pini-Related Strain MDPP: A Resource for Comparative Genomics of Gymnosperm-infecting Phytoplasmas.</title>
        <authorList>
            <person name="Cai W."/>
            <person name="Costanzo S."/>
            <person name="Shao J."/>
            <person name="Zhao Y."/>
            <person name="Davis R."/>
        </authorList>
    </citation>
    <scope>NUCLEOTIDE SEQUENCE [LARGE SCALE GENOMIC DNA]</scope>
    <source>
        <strain evidence="2 3">MDPP</strain>
    </source>
</reference>
<evidence type="ECO:0000256" key="1">
    <source>
        <dbReference type="SAM" id="Phobius"/>
    </source>
</evidence>
<organism evidence="2 3">
    <name type="scientific">Candidatus Phytoplasma pini</name>
    <dbReference type="NCBI Taxonomy" id="267362"/>
    <lineage>
        <taxon>Bacteria</taxon>
        <taxon>Bacillati</taxon>
        <taxon>Mycoplasmatota</taxon>
        <taxon>Mollicutes</taxon>
        <taxon>Acholeplasmatales</taxon>
        <taxon>Acholeplasmataceae</taxon>
        <taxon>Candidatus Phytoplasma</taxon>
    </lineage>
</organism>
<accession>A0A559KJ65</accession>
<comment type="caution">
    <text evidence="2">The sequence shown here is derived from an EMBL/GenBank/DDBJ whole genome shotgun (WGS) entry which is preliminary data.</text>
</comment>
<dbReference type="AlphaFoldDB" id="A0A559KJ65"/>
<dbReference type="EMBL" id="VIAE01000007">
    <property type="protein sequence ID" value="TVY12170.1"/>
    <property type="molecule type" value="Genomic_DNA"/>
</dbReference>
<proteinExistence type="predicted"/>
<keyword evidence="1" id="KW-0812">Transmembrane</keyword>
<name>A0A559KJ65_9MOLU</name>
<feature type="transmembrane region" description="Helical" evidence="1">
    <location>
        <begin position="36"/>
        <end position="53"/>
    </location>
</feature>
<sequence length="71" mass="8801">MLLIFCIYLKSCKLIVIDFFLKNKYISFYLIKLKNIFYFIFYLNFLIKLSIFVKNFKKKFFLKFLNSITEI</sequence>
<gene>
    <name evidence="2" type="ORF">MDPP_00292</name>
</gene>
<keyword evidence="3" id="KW-1185">Reference proteome</keyword>
<evidence type="ECO:0000313" key="2">
    <source>
        <dbReference type="EMBL" id="TVY12170.1"/>
    </source>
</evidence>
<keyword evidence="1" id="KW-1133">Transmembrane helix</keyword>
<protein>
    <submittedName>
        <fullName evidence="2">Uncharacterized protein</fullName>
    </submittedName>
</protein>